<dbReference type="RefSeq" id="WP_302723608.1">
    <property type="nucleotide sequence ID" value="NZ_JAULRU010000617.1"/>
</dbReference>
<sequence>MEPGSVTWELLLELLELELLELELLELLDPPESPPEPPPPHAPSAKQKETHTKDFIFIVITPYQANTKAI</sequence>
<accession>A0ABU4RYG4</accession>
<evidence type="ECO:0000313" key="2">
    <source>
        <dbReference type="EMBL" id="MDX6849907.1"/>
    </source>
</evidence>
<dbReference type="EMBL" id="JAXAFO010000016">
    <property type="protein sequence ID" value="MDX6849907.1"/>
    <property type="molecule type" value="Genomic_DNA"/>
</dbReference>
<feature type="compositionally biased region" description="Pro residues" evidence="1">
    <location>
        <begin position="31"/>
        <end position="42"/>
    </location>
</feature>
<proteinExistence type="predicted"/>
<reference evidence="2 3" key="1">
    <citation type="submission" date="2023-11" db="EMBL/GenBank/DDBJ databases">
        <title>Gilvimarinus fulvus sp. nov., isolated from the surface of Kelp.</title>
        <authorList>
            <person name="Sun Y.Y."/>
            <person name="Gong Y."/>
            <person name="Du Z.J."/>
        </authorList>
    </citation>
    <scope>NUCLEOTIDE SEQUENCE [LARGE SCALE GENOMIC DNA]</scope>
    <source>
        <strain evidence="2 3">SDUM040013</strain>
    </source>
</reference>
<dbReference type="Proteomes" id="UP001273505">
    <property type="component" value="Unassembled WGS sequence"/>
</dbReference>
<comment type="caution">
    <text evidence="2">The sequence shown here is derived from an EMBL/GenBank/DDBJ whole genome shotgun (WGS) entry which is preliminary data.</text>
</comment>
<organism evidence="2 3">
    <name type="scientific">Gilvimarinus gilvus</name>
    <dbReference type="NCBI Taxonomy" id="3058038"/>
    <lineage>
        <taxon>Bacteria</taxon>
        <taxon>Pseudomonadati</taxon>
        <taxon>Pseudomonadota</taxon>
        <taxon>Gammaproteobacteria</taxon>
        <taxon>Cellvibrionales</taxon>
        <taxon>Cellvibrionaceae</taxon>
        <taxon>Gilvimarinus</taxon>
    </lineage>
</organism>
<evidence type="ECO:0000313" key="3">
    <source>
        <dbReference type="Proteomes" id="UP001273505"/>
    </source>
</evidence>
<name>A0ABU4RYG4_9GAMM</name>
<keyword evidence="3" id="KW-1185">Reference proteome</keyword>
<evidence type="ECO:0000256" key="1">
    <source>
        <dbReference type="SAM" id="MobiDB-lite"/>
    </source>
</evidence>
<gene>
    <name evidence="2" type="ORF">SCD92_11085</name>
</gene>
<protein>
    <submittedName>
        <fullName evidence="2">Uncharacterized protein</fullName>
    </submittedName>
</protein>
<feature type="region of interest" description="Disordered" evidence="1">
    <location>
        <begin position="28"/>
        <end position="51"/>
    </location>
</feature>